<keyword evidence="1" id="KW-0677">Repeat</keyword>
<evidence type="ECO:0000313" key="5">
    <source>
        <dbReference type="Proteomes" id="UP000023152"/>
    </source>
</evidence>
<feature type="region of interest" description="Disordered" evidence="3">
    <location>
        <begin position="98"/>
        <end position="233"/>
    </location>
</feature>
<dbReference type="OrthoDB" id="4807664at2759"/>
<sequence length="544" mass="60181">MNAGKLLKRMLKVGPGLVNILDRRNKQTPLMVGIEYGALEAVKILLEHPACNVNLPSKVGVLCTCKSPMKKISGQAMYGQDAECDACGRKISGKEKRYHCTVPDANDQGDGDEEEEEEEEEENGDEQGDGQENNEEAAGDENGDGDGDGDGDGVEDGVEDGDADGDGNEDGGDGDENGNEEANGDATANQGDEETEEAGDATDDEEDEGDYDDYDSGDDYESEESAEEEKVSKDEHLFDYDMCIKLFLFLKKIHTNITELLYIHLRNDQGAPPLLLAIRRGDLSIFDALLASGRVNFSLVSDDKRSCIYECINCERHDFLAKLLTEYKDKTYPLLNLGDDEKITPAYCAVLNNDVKSLELLMKTGVDLNLGKCHTVNEELDPLLLLACRESYEEIVSLLISSKQCDINESNKQRPEQTCLFYAIKNQSLNIVKLLIANGANTAGLLPQNKTDELVHCLCFLCECKMTKAKIAELEGGEDDEEDDSLDCDFCRKRINTEKNKDGWMYHCTTDKHKYAYYACVSCAESKSVVQPAFVQKLKEAKII</sequence>
<protein>
    <submittedName>
        <fullName evidence="4">Uncharacterized protein</fullName>
    </submittedName>
</protein>
<dbReference type="Pfam" id="PF12796">
    <property type="entry name" value="Ank_2"/>
    <property type="match status" value="1"/>
</dbReference>
<evidence type="ECO:0000256" key="3">
    <source>
        <dbReference type="SAM" id="MobiDB-lite"/>
    </source>
</evidence>
<dbReference type="SUPFAM" id="SSF48403">
    <property type="entry name" value="Ankyrin repeat"/>
    <property type="match status" value="2"/>
</dbReference>
<dbReference type="InterPro" id="IPR002110">
    <property type="entry name" value="Ankyrin_rpt"/>
</dbReference>
<dbReference type="Proteomes" id="UP000023152">
    <property type="component" value="Unassembled WGS sequence"/>
</dbReference>
<dbReference type="PANTHER" id="PTHR24198">
    <property type="entry name" value="ANKYRIN REPEAT AND PROTEIN KINASE DOMAIN-CONTAINING PROTEIN"/>
    <property type="match status" value="1"/>
</dbReference>
<reference evidence="4 5" key="1">
    <citation type="journal article" date="2013" name="Curr. Biol.">
        <title>The Genome of the Foraminiferan Reticulomyxa filosa.</title>
        <authorList>
            <person name="Glockner G."/>
            <person name="Hulsmann N."/>
            <person name="Schleicher M."/>
            <person name="Noegel A.A."/>
            <person name="Eichinger L."/>
            <person name="Gallinger C."/>
            <person name="Pawlowski J."/>
            <person name="Sierra R."/>
            <person name="Euteneuer U."/>
            <person name="Pillet L."/>
            <person name="Moustafa A."/>
            <person name="Platzer M."/>
            <person name="Groth M."/>
            <person name="Szafranski K."/>
            <person name="Schliwa M."/>
        </authorList>
    </citation>
    <scope>NUCLEOTIDE SEQUENCE [LARGE SCALE GENOMIC DNA]</scope>
</reference>
<organism evidence="4 5">
    <name type="scientific">Reticulomyxa filosa</name>
    <dbReference type="NCBI Taxonomy" id="46433"/>
    <lineage>
        <taxon>Eukaryota</taxon>
        <taxon>Sar</taxon>
        <taxon>Rhizaria</taxon>
        <taxon>Retaria</taxon>
        <taxon>Foraminifera</taxon>
        <taxon>Monothalamids</taxon>
        <taxon>Reticulomyxidae</taxon>
        <taxon>Reticulomyxa</taxon>
    </lineage>
</organism>
<name>X6LCU5_RETFI</name>
<feature type="compositionally biased region" description="Acidic residues" evidence="3">
    <location>
        <begin position="191"/>
        <end position="227"/>
    </location>
</feature>
<accession>X6LCU5</accession>
<gene>
    <name evidence="4" type="ORF">RFI_38579</name>
</gene>
<dbReference type="AlphaFoldDB" id="X6LCU5"/>
<dbReference type="SMART" id="SM00248">
    <property type="entry name" value="ANK"/>
    <property type="match status" value="6"/>
</dbReference>
<evidence type="ECO:0000313" key="4">
    <source>
        <dbReference type="EMBL" id="ETN98906.1"/>
    </source>
</evidence>
<dbReference type="InterPro" id="IPR036770">
    <property type="entry name" value="Ankyrin_rpt-contain_sf"/>
</dbReference>
<dbReference type="PANTHER" id="PTHR24198:SF165">
    <property type="entry name" value="ANKYRIN REPEAT-CONTAINING PROTEIN-RELATED"/>
    <property type="match status" value="1"/>
</dbReference>
<proteinExistence type="predicted"/>
<dbReference type="Pfam" id="PF00023">
    <property type="entry name" value="Ank"/>
    <property type="match status" value="1"/>
</dbReference>
<feature type="compositionally biased region" description="Acidic residues" evidence="3">
    <location>
        <begin position="107"/>
        <end position="183"/>
    </location>
</feature>
<dbReference type="Gene3D" id="1.25.40.20">
    <property type="entry name" value="Ankyrin repeat-containing domain"/>
    <property type="match status" value="1"/>
</dbReference>
<keyword evidence="5" id="KW-1185">Reference proteome</keyword>
<dbReference type="EMBL" id="ASPP01045432">
    <property type="protein sequence ID" value="ETN98906.1"/>
    <property type="molecule type" value="Genomic_DNA"/>
</dbReference>
<comment type="caution">
    <text evidence="4">The sequence shown here is derived from an EMBL/GenBank/DDBJ whole genome shotgun (WGS) entry which is preliminary data.</text>
</comment>
<evidence type="ECO:0000256" key="1">
    <source>
        <dbReference type="ARBA" id="ARBA00022737"/>
    </source>
</evidence>
<evidence type="ECO:0000256" key="2">
    <source>
        <dbReference type="ARBA" id="ARBA00023043"/>
    </source>
</evidence>
<keyword evidence="2" id="KW-0040">ANK repeat</keyword>